<dbReference type="SUPFAM" id="SSF57701">
    <property type="entry name" value="Zn2/Cys6 DNA-binding domain"/>
    <property type="match status" value="1"/>
</dbReference>
<dbReference type="PANTHER" id="PTHR47784:SF7">
    <property type="entry name" value="ZN(II)2CYS6 TRANSCRIPTION FACTOR (EUROFUNG)"/>
    <property type="match status" value="1"/>
</dbReference>
<evidence type="ECO:0000259" key="2">
    <source>
        <dbReference type="PROSITE" id="PS50048"/>
    </source>
</evidence>
<dbReference type="AlphaFoldDB" id="A0A2J6R1V2"/>
<dbReference type="Gene3D" id="4.10.240.10">
    <property type="entry name" value="Zn(2)-C6 fungal-type DNA-binding domain"/>
    <property type="match status" value="1"/>
</dbReference>
<reference evidence="3 4" key="1">
    <citation type="submission" date="2016-04" db="EMBL/GenBank/DDBJ databases">
        <title>A degradative enzymes factory behind the ericoid mycorrhizal symbiosis.</title>
        <authorList>
            <consortium name="DOE Joint Genome Institute"/>
            <person name="Martino E."/>
            <person name="Morin E."/>
            <person name="Grelet G."/>
            <person name="Kuo A."/>
            <person name="Kohler A."/>
            <person name="Daghino S."/>
            <person name="Barry K."/>
            <person name="Choi C."/>
            <person name="Cichocki N."/>
            <person name="Clum A."/>
            <person name="Copeland A."/>
            <person name="Hainaut M."/>
            <person name="Haridas S."/>
            <person name="Labutti K."/>
            <person name="Lindquist E."/>
            <person name="Lipzen A."/>
            <person name="Khouja H.-R."/>
            <person name="Murat C."/>
            <person name="Ohm R."/>
            <person name="Olson A."/>
            <person name="Spatafora J."/>
            <person name="Veneault-Fourrey C."/>
            <person name="Henrissat B."/>
            <person name="Grigoriev I."/>
            <person name="Martin F."/>
            <person name="Perotto S."/>
        </authorList>
    </citation>
    <scope>NUCLEOTIDE SEQUENCE [LARGE SCALE GENOMIC DNA]</scope>
    <source>
        <strain evidence="3 4">F</strain>
    </source>
</reference>
<dbReference type="InterPro" id="IPR001138">
    <property type="entry name" value="Zn2Cys6_DnaBD"/>
</dbReference>
<dbReference type="Pfam" id="PF11951">
    <property type="entry name" value="Fungal_trans_2"/>
    <property type="match status" value="1"/>
</dbReference>
<organism evidence="3 4">
    <name type="scientific">Hyaloscypha variabilis (strain UAMH 11265 / GT02V1 / F)</name>
    <name type="common">Meliniomyces variabilis</name>
    <dbReference type="NCBI Taxonomy" id="1149755"/>
    <lineage>
        <taxon>Eukaryota</taxon>
        <taxon>Fungi</taxon>
        <taxon>Dikarya</taxon>
        <taxon>Ascomycota</taxon>
        <taxon>Pezizomycotina</taxon>
        <taxon>Leotiomycetes</taxon>
        <taxon>Helotiales</taxon>
        <taxon>Hyaloscyphaceae</taxon>
        <taxon>Hyaloscypha</taxon>
        <taxon>Hyaloscypha variabilis</taxon>
    </lineage>
</organism>
<gene>
    <name evidence="3" type="ORF">L207DRAFT_640256</name>
</gene>
<evidence type="ECO:0000313" key="4">
    <source>
        <dbReference type="Proteomes" id="UP000235786"/>
    </source>
</evidence>
<dbReference type="Proteomes" id="UP000235786">
    <property type="component" value="Unassembled WGS sequence"/>
</dbReference>
<keyword evidence="4" id="KW-1185">Reference proteome</keyword>
<dbReference type="PRINTS" id="PR00755">
    <property type="entry name" value="AFLATOXINBRP"/>
</dbReference>
<dbReference type="Pfam" id="PF00172">
    <property type="entry name" value="Zn_clus"/>
    <property type="match status" value="1"/>
</dbReference>
<dbReference type="GO" id="GO:0008270">
    <property type="term" value="F:zinc ion binding"/>
    <property type="evidence" value="ECO:0007669"/>
    <property type="project" value="InterPro"/>
</dbReference>
<proteinExistence type="predicted"/>
<dbReference type="CDD" id="cd00067">
    <property type="entry name" value="GAL4"/>
    <property type="match status" value="1"/>
</dbReference>
<dbReference type="GO" id="GO:0001228">
    <property type="term" value="F:DNA-binding transcription activator activity, RNA polymerase II-specific"/>
    <property type="evidence" value="ECO:0007669"/>
    <property type="project" value="TreeGrafter"/>
</dbReference>
<protein>
    <recommendedName>
        <fullName evidence="2">Zn(2)-C6 fungal-type domain-containing protein</fullName>
    </recommendedName>
</protein>
<accession>A0A2J6R1V2</accession>
<feature type="domain" description="Zn(2)-C6 fungal-type" evidence="2">
    <location>
        <begin position="30"/>
        <end position="60"/>
    </location>
</feature>
<sequence length="397" mass="44646">MTCSPGFSGNENALCHERRPRKGHKKSRQGCLECKRRKIKCQEKRPRCDNCVRLSLRCRYLPEAAAIATPLPAHRISPLHIANVFSLTDMRLFHHFLVAAFPHFPVRPDNIWLSYITPIGHQCEYLMHAMLALSASHLRKISPTPSCLSGPAQTHRLAAMKGLNEALSRPVSSSEEADAAIGACYALLMQSWYMDDGLQASLVLTRSCEWTTKWVRNQNVRSVLAEGDDHTKLGIMRGRCKDAPKFDVGFSEKAVTSVLALESLCIEEVQVQVFAGLKMTFELLHVSPIAAYDACMKMDSVIIQLSHPAFLQLLETSNGASQLLLAHLVALQLLMRPISCRERKHYTVTMYGIRMSTWIPGIYNSISDDLKYLMEWPMWISRLHAEGGLERWSLAAS</sequence>
<dbReference type="OrthoDB" id="416217at2759"/>
<dbReference type="InterPro" id="IPR036864">
    <property type="entry name" value="Zn2-C6_fun-type_DNA-bd_sf"/>
</dbReference>
<dbReference type="PROSITE" id="PS50048">
    <property type="entry name" value="ZN2_CY6_FUNGAL_2"/>
    <property type="match status" value="1"/>
</dbReference>
<dbReference type="InterPro" id="IPR053157">
    <property type="entry name" value="Sterol_Uptake_Regulator"/>
</dbReference>
<keyword evidence="1" id="KW-0539">Nucleus</keyword>
<dbReference type="PANTHER" id="PTHR47784">
    <property type="entry name" value="STEROL UPTAKE CONTROL PROTEIN 2"/>
    <property type="match status" value="1"/>
</dbReference>
<dbReference type="PROSITE" id="PS00463">
    <property type="entry name" value="ZN2_CY6_FUNGAL_1"/>
    <property type="match status" value="1"/>
</dbReference>
<dbReference type="InterPro" id="IPR021858">
    <property type="entry name" value="Fun_TF"/>
</dbReference>
<name>A0A2J6R1V2_HYAVF</name>
<dbReference type="STRING" id="1149755.A0A2J6R1V2"/>
<evidence type="ECO:0000256" key="1">
    <source>
        <dbReference type="ARBA" id="ARBA00023242"/>
    </source>
</evidence>
<dbReference type="EMBL" id="KZ613959">
    <property type="protein sequence ID" value="PMD32498.1"/>
    <property type="molecule type" value="Genomic_DNA"/>
</dbReference>
<evidence type="ECO:0000313" key="3">
    <source>
        <dbReference type="EMBL" id="PMD32498.1"/>
    </source>
</evidence>
<dbReference type="SMART" id="SM00066">
    <property type="entry name" value="GAL4"/>
    <property type="match status" value="1"/>
</dbReference>